<gene>
    <name evidence="8" type="primary">araJ</name>
    <name evidence="8" type="ORF">Ssi02_67820</name>
</gene>
<dbReference type="InterPro" id="IPR036259">
    <property type="entry name" value="MFS_trans_sf"/>
</dbReference>
<feature type="domain" description="Major facilitator superfamily (MFS) profile" evidence="7">
    <location>
        <begin position="13"/>
        <end position="394"/>
    </location>
</feature>
<dbReference type="RefSeq" id="WP_204031545.1">
    <property type="nucleotide sequence ID" value="NZ_BOOW01000045.1"/>
</dbReference>
<keyword evidence="2" id="KW-1003">Cell membrane</keyword>
<dbReference type="CDD" id="cd17324">
    <property type="entry name" value="MFS_NepI_like"/>
    <property type="match status" value="1"/>
</dbReference>
<feature type="transmembrane region" description="Helical" evidence="6">
    <location>
        <begin position="79"/>
        <end position="102"/>
    </location>
</feature>
<feature type="transmembrane region" description="Helical" evidence="6">
    <location>
        <begin position="12"/>
        <end position="35"/>
    </location>
</feature>
<keyword evidence="5 6" id="KW-0472">Membrane</keyword>
<keyword evidence="3 6" id="KW-0812">Transmembrane</keyword>
<evidence type="ECO:0000313" key="8">
    <source>
        <dbReference type="EMBL" id="GII96551.1"/>
    </source>
</evidence>
<evidence type="ECO:0000256" key="1">
    <source>
        <dbReference type="ARBA" id="ARBA00004651"/>
    </source>
</evidence>
<feature type="transmembrane region" description="Helical" evidence="6">
    <location>
        <begin position="341"/>
        <end position="363"/>
    </location>
</feature>
<dbReference type="Pfam" id="PF07690">
    <property type="entry name" value="MFS_1"/>
    <property type="match status" value="1"/>
</dbReference>
<dbReference type="InterPro" id="IPR011701">
    <property type="entry name" value="MFS"/>
</dbReference>
<feature type="transmembrane region" description="Helical" evidence="6">
    <location>
        <begin position="209"/>
        <end position="231"/>
    </location>
</feature>
<dbReference type="AlphaFoldDB" id="A0A919RQG3"/>
<feature type="transmembrane region" description="Helical" evidence="6">
    <location>
        <begin position="276"/>
        <end position="298"/>
    </location>
</feature>
<comment type="caution">
    <text evidence="8">The sequence shown here is derived from an EMBL/GenBank/DDBJ whole genome shotgun (WGS) entry which is preliminary data.</text>
</comment>
<dbReference type="PANTHER" id="PTHR43124">
    <property type="entry name" value="PURINE EFFLUX PUMP PBUE"/>
    <property type="match status" value="1"/>
</dbReference>
<keyword evidence="4 6" id="KW-1133">Transmembrane helix</keyword>
<evidence type="ECO:0000256" key="6">
    <source>
        <dbReference type="SAM" id="Phobius"/>
    </source>
</evidence>
<reference evidence="8" key="1">
    <citation type="submission" date="2021-01" db="EMBL/GenBank/DDBJ databases">
        <title>Whole genome shotgun sequence of Sinosporangium siamense NBRC 109515.</title>
        <authorList>
            <person name="Komaki H."/>
            <person name="Tamura T."/>
        </authorList>
    </citation>
    <scope>NUCLEOTIDE SEQUENCE</scope>
    <source>
        <strain evidence="8">NBRC 109515</strain>
    </source>
</reference>
<dbReference type="PROSITE" id="PS50850">
    <property type="entry name" value="MFS"/>
    <property type="match status" value="1"/>
</dbReference>
<feature type="transmembrane region" description="Helical" evidence="6">
    <location>
        <begin position="304"/>
        <end position="321"/>
    </location>
</feature>
<evidence type="ECO:0000256" key="2">
    <source>
        <dbReference type="ARBA" id="ARBA00022475"/>
    </source>
</evidence>
<feature type="transmembrane region" description="Helical" evidence="6">
    <location>
        <begin position="108"/>
        <end position="128"/>
    </location>
</feature>
<feature type="transmembrane region" description="Helical" evidence="6">
    <location>
        <begin position="140"/>
        <end position="163"/>
    </location>
</feature>
<feature type="transmembrane region" description="Helical" evidence="6">
    <location>
        <begin position="169"/>
        <end position="188"/>
    </location>
</feature>
<protein>
    <submittedName>
        <fullName evidence="8">MFS transporter</fullName>
    </submittedName>
</protein>
<accession>A0A919RQG3</accession>
<feature type="transmembrane region" description="Helical" evidence="6">
    <location>
        <begin position="243"/>
        <end position="264"/>
    </location>
</feature>
<evidence type="ECO:0000313" key="9">
    <source>
        <dbReference type="Proteomes" id="UP000606172"/>
    </source>
</evidence>
<dbReference type="SUPFAM" id="SSF103473">
    <property type="entry name" value="MFS general substrate transporter"/>
    <property type="match status" value="1"/>
</dbReference>
<dbReference type="GO" id="GO:0022857">
    <property type="term" value="F:transmembrane transporter activity"/>
    <property type="evidence" value="ECO:0007669"/>
    <property type="project" value="InterPro"/>
</dbReference>
<dbReference type="EMBL" id="BOOW01000045">
    <property type="protein sequence ID" value="GII96551.1"/>
    <property type="molecule type" value="Genomic_DNA"/>
</dbReference>
<evidence type="ECO:0000256" key="4">
    <source>
        <dbReference type="ARBA" id="ARBA00022989"/>
    </source>
</evidence>
<organism evidence="8 9">
    <name type="scientific">Sinosporangium siamense</name>
    <dbReference type="NCBI Taxonomy" id="1367973"/>
    <lineage>
        <taxon>Bacteria</taxon>
        <taxon>Bacillati</taxon>
        <taxon>Actinomycetota</taxon>
        <taxon>Actinomycetes</taxon>
        <taxon>Streptosporangiales</taxon>
        <taxon>Streptosporangiaceae</taxon>
        <taxon>Sinosporangium</taxon>
    </lineage>
</organism>
<evidence type="ECO:0000256" key="5">
    <source>
        <dbReference type="ARBA" id="ARBA00023136"/>
    </source>
</evidence>
<dbReference type="Gene3D" id="1.20.1250.20">
    <property type="entry name" value="MFS general substrate transporter like domains"/>
    <property type="match status" value="1"/>
</dbReference>
<proteinExistence type="predicted"/>
<feature type="transmembrane region" description="Helical" evidence="6">
    <location>
        <begin position="369"/>
        <end position="388"/>
    </location>
</feature>
<sequence>MNADNKGVRGHGWLLVLLLATFVIGTDDFVIAGVLPEIAADLDVSEAAAGQLVTVFSITYALAAPPLAVLTARWPRKTLVVGGLAVFAVVNVVTALAPAYAALMALRVLAALVAAAITPAVFGMAGRLAAPERVGRTMGVVAAGLTMSLFAGVPIGTLLGSAFGWRSTFAAVALFTCAVVAAASVLLPRLPGAPELGVGAQLRALSRPAVLLGVLGTVMGASGGLMTYTYIAPITHDLTGRGGTLVALSIAVVGVAGAFGTFAGGRLTDRWGADRALLFTFGVQAVATAGLAVIGLLGQGSAPVWLLLTTLAVWGFGGWGFNPPMNTRALRLAGDAGTEAVALNTSGLYVGIALAGALGGVALELHGGLGPAVAASVILLLTLSLMVISVRRFPSGDRAPADLGAPQSMPSSH</sequence>
<evidence type="ECO:0000259" key="7">
    <source>
        <dbReference type="PROSITE" id="PS50850"/>
    </source>
</evidence>
<dbReference type="GO" id="GO:0005886">
    <property type="term" value="C:plasma membrane"/>
    <property type="evidence" value="ECO:0007669"/>
    <property type="project" value="UniProtKB-SubCell"/>
</dbReference>
<name>A0A919RQG3_9ACTN</name>
<dbReference type="InterPro" id="IPR020846">
    <property type="entry name" value="MFS_dom"/>
</dbReference>
<dbReference type="InterPro" id="IPR050189">
    <property type="entry name" value="MFS_Efflux_Transporters"/>
</dbReference>
<dbReference type="PANTHER" id="PTHR43124:SF10">
    <property type="entry name" value="PURINE EFFLUX PUMP PBUE"/>
    <property type="match status" value="1"/>
</dbReference>
<dbReference type="Proteomes" id="UP000606172">
    <property type="component" value="Unassembled WGS sequence"/>
</dbReference>
<comment type="subcellular location">
    <subcellularLocation>
        <location evidence="1">Cell membrane</location>
        <topology evidence="1">Multi-pass membrane protein</topology>
    </subcellularLocation>
</comment>
<keyword evidence="9" id="KW-1185">Reference proteome</keyword>
<feature type="transmembrane region" description="Helical" evidence="6">
    <location>
        <begin position="47"/>
        <end position="72"/>
    </location>
</feature>
<evidence type="ECO:0000256" key="3">
    <source>
        <dbReference type="ARBA" id="ARBA00022692"/>
    </source>
</evidence>